<evidence type="ECO:0000313" key="2">
    <source>
        <dbReference type="EMBL" id="SKB87290.1"/>
    </source>
</evidence>
<keyword evidence="1" id="KW-0732">Signal</keyword>
<proteinExistence type="predicted"/>
<organism evidence="2 3">
    <name type="scientific">Soonwooa buanensis</name>
    <dbReference type="NCBI Taxonomy" id="619805"/>
    <lineage>
        <taxon>Bacteria</taxon>
        <taxon>Pseudomonadati</taxon>
        <taxon>Bacteroidota</taxon>
        <taxon>Flavobacteriia</taxon>
        <taxon>Flavobacteriales</taxon>
        <taxon>Weeksellaceae</taxon>
        <taxon>Chryseobacterium group</taxon>
        <taxon>Soonwooa</taxon>
    </lineage>
</organism>
<name>A0A1T5EU78_9FLAO</name>
<dbReference type="NCBIfam" id="TIGR04183">
    <property type="entry name" value="Por_Secre_tail"/>
    <property type="match status" value="1"/>
</dbReference>
<protein>
    <submittedName>
        <fullName evidence="2">Por secretion system C-terminal sorting domain-containing protein</fullName>
    </submittedName>
</protein>
<dbReference type="InterPro" id="IPR026444">
    <property type="entry name" value="Secre_tail"/>
</dbReference>
<dbReference type="RefSeq" id="WP_144038329.1">
    <property type="nucleotide sequence ID" value="NZ_FUYZ01000004.1"/>
</dbReference>
<dbReference type="OrthoDB" id="1522652at2"/>
<dbReference type="Proteomes" id="UP000191112">
    <property type="component" value="Unassembled WGS sequence"/>
</dbReference>
<keyword evidence="3" id="KW-1185">Reference proteome</keyword>
<sequence>MKTISINNRAFAYLLALCILLPWLNIQGAFRELKSIENDKAVNAQQDSFSDLKKKSFSNNFQKSIDYFSVNQYFGDFKNFNKNNYKTLVTPQNGDFRTVPNSIASIFFNSPNNWQVYGSSGWQTATVSPQTASWTPENIFLESGSSIDVAGGRLYNNIYINTSARVFSSDNGTGLGIASGKTLEIISGNLTISGKITLNANSQLIVRSGSSLSFSNTASITSINSTALFEVENNANLLITEANPNLWGGVEVFHENSNVIISKWDDNLLFTNSTDISNNVYDSVSAKFGNLTIKTNHNWKQVFPTGNYQITHNDLSVENNTSGTNEMSLNGGDIIVGRDLTISGTGVTQMQTANGSKSLTVNRNFIKKDSGSFILLAKAGNKIATLNIKGNFDLTGGLFNMSNNTSDPNTSTVNLGGNFKKSSGPVISYLVNTNAGNVNVNFNFVGNPSNAVQTISSNANTTNNDLQNFFFNINANANVRLLKEWQVGTNTKVSVLNGGSLDFGLNGLTANNISRISNQISQSFELKSGGTLIITSPQGITNADAYTGNIQIGATAATRVFSGDATYKYIGRDNQSSGNGLPGAASAKKVIVDLFSDIFTFQPNGLKRINSNGFLEIRKGIVLDNSTGSFTDATDVNPITTDLGALKMIGGRYRLQKTDFNPGLSGTYDLTGGVIEFNNANAGEQKIRGPKIYYNIEVTGKNVWSTSGTISLRNQGSFIVKNNGEFGINTQTIDGPIGTQTLTVEDGGLFKTGDQDGFSGATNTSISNDIENIVLHNNSTVEYSRNGAQTITHAVATTTPSGANYANLKISGSGLKNATGTSIVNNVLSLESGDMVLPATANNIASNVLVAKKGIQNSGGTLTLENNALLMQDFDAVNSGNINVQRKAHVPANQYNIWSSPVVNQDLYALYGSANSVPAGKVMAYNTTTDYFVPVAQGTLSAQGKGYSAVGLSTNDVLAKFSGVPNNGDISIPLSVTGNRFNVVGNPYPSNLDLHSLYNDNVSSDPSGIKNITNLVRFWDNTNNTAYSQQGSSYQGQNYAIYNLDAGVGVPGTAATNGDQTKIPDAIVRPGQGFVVRANTSGNHVLNFKNTQRLSTANASTPYFKNEIPNKDCFWLALETPDAIFTTAAIAYNELATNDNDIYDTTILNPNQSDLLYSLSDNLYKQVIQSRKGVFIDTDEIRLGARYFSAGEHRFRVIKKTGIFENEQKIYLHDKLLNSYTDISEETYSFQVSAAVSNDESRFEIVYKPSTFLGSADLSRQDLMIFADVENIVVKSQSRLGKLQIYNMSGVLIFSKEVNSSELIIPASTFPKGIYVLKSDNNNRVLTKKFSK</sequence>
<reference evidence="2 3" key="1">
    <citation type="submission" date="2017-02" db="EMBL/GenBank/DDBJ databases">
        <authorList>
            <person name="Peterson S.W."/>
        </authorList>
    </citation>
    <scope>NUCLEOTIDE SEQUENCE [LARGE SCALE GENOMIC DNA]</scope>
    <source>
        <strain evidence="2 3">DSM 22323</strain>
    </source>
</reference>
<evidence type="ECO:0000313" key="3">
    <source>
        <dbReference type="Proteomes" id="UP000191112"/>
    </source>
</evidence>
<dbReference type="EMBL" id="FUYZ01000004">
    <property type="protein sequence ID" value="SKB87290.1"/>
    <property type="molecule type" value="Genomic_DNA"/>
</dbReference>
<evidence type="ECO:0000256" key="1">
    <source>
        <dbReference type="ARBA" id="ARBA00022729"/>
    </source>
</evidence>
<gene>
    <name evidence="2" type="ORF">SAMN05660477_01551</name>
</gene>
<accession>A0A1T5EU78</accession>
<dbReference type="STRING" id="619805.SAMN05660477_01551"/>